<organism evidence="2 3">
    <name type="scientific">Phytophthora cactorum</name>
    <dbReference type="NCBI Taxonomy" id="29920"/>
    <lineage>
        <taxon>Eukaryota</taxon>
        <taxon>Sar</taxon>
        <taxon>Stramenopiles</taxon>
        <taxon>Oomycota</taxon>
        <taxon>Peronosporomycetes</taxon>
        <taxon>Peronosporales</taxon>
        <taxon>Peronosporaceae</taxon>
        <taxon>Phytophthora</taxon>
    </lineage>
</organism>
<evidence type="ECO:0000313" key="3">
    <source>
        <dbReference type="Proteomes" id="UP000760860"/>
    </source>
</evidence>
<proteinExistence type="predicted"/>
<dbReference type="EMBL" id="RCMV01000173">
    <property type="protein sequence ID" value="KAG3222625.1"/>
    <property type="molecule type" value="Genomic_DNA"/>
</dbReference>
<sequence>MTASVSYAALVRRGDTGSFVSVDSIDQTETRNVRHFPINCT</sequence>
<dbReference type="EMBL" id="RCMK01000096">
    <property type="protein sequence ID" value="KAG2949142.1"/>
    <property type="molecule type" value="Genomic_DNA"/>
</dbReference>
<reference evidence="2" key="1">
    <citation type="submission" date="2018-05" db="EMBL/GenBank/DDBJ databases">
        <title>Effector identification in a new, highly contiguous assembly of the strawberry crown rot pathogen Phytophthora cactorum.</title>
        <authorList>
            <person name="Armitage A.D."/>
            <person name="Nellist C.F."/>
            <person name="Bates H."/>
            <person name="Vickerstaff R.J."/>
            <person name="Harrison R.J."/>
        </authorList>
    </citation>
    <scope>NUCLEOTIDE SEQUENCE</scope>
    <source>
        <strain evidence="1">4040</strain>
        <strain evidence="2">P421</strain>
    </source>
</reference>
<comment type="caution">
    <text evidence="2">The sequence shown here is derived from an EMBL/GenBank/DDBJ whole genome shotgun (WGS) entry which is preliminary data.</text>
</comment>
<evidence type="ECO:0000313" key="2">
    <source>
        <dbReference type="EMBL" id="KAG3222625.1"/>
    </source>
</evidence>
<dbReference type="Proteomes" id="UP000760860">
    <property type="component" value="Unassembled WGS sequence"/>
</dbReference>
<evidence type="ECO:0000313" key="1">
    <source>
        <dbReference type="EMBL" id="KAG2949142.1"/>
    </source>
</evidence>
<dbReference type="Proteomes" id="UP000736787">
    <property type="component" value="Unassembled WGS sequence"/>
</dbReference>
<gene>
    <name evidence="1" type="ORF">PC117_g5484</name>
    <name evidence="2" type="ORF">PC129_g6671</name>
</gene>
<name>A0A8T1LGQ7_9STRA</name>
<protein>
    <submittedName>
        <fullName evidence="2">Uncharacterized protein</fullName>
    </submittedName>
</protein>
<accession>A0A8T1LGQ7</accession>
<dbReference type="AlphaFoldDB" id="A0A8T1LGQ7"/>